<evidence type="ECO:0000313" key="2">
    <source>
        <dbReference type="EMBL" id="VDM88273.1"/>
    </source>
</evidence>
<keyword evidence="3" id="KW-1185">Reference proteome</keyword>
<dbReference type="SUPFAM" id="SSF56399">
    <property type="entry name" value="ADP-ribosylation"/>
    <property type="match status" value="1"/>
</dbReference>
<dbReference type="PANTHER" id="PTHR34129:SF1">
    <property type="entry name" value="DUF952 DOMAIN-CONTAINING PROTEIN"/>
    <property type="match status" value="1"/>
</dbReference>
<sequence length="121" mass="13147">MCGAEEWSRARHRGGIQLQAGAQFIHLSTPDQVHLPANRLFRGRADMVLLHIDPAVLESPVRWEPGVATDPEAMLFPHLYGPLPVQAVVEVTAYRPGPDGSFPSGAGLERPPGNYPQAECT</sequence>
<evidence type="ECO:0000256" key="1">
    <source>
        <dbReference type="SAM" id="MobiDB-lite"/>
    </source>
</evidence>
<organism evidence="2 3">
    <name type="scientific">Mycobacterium basiliense</name>
    <dbReference type="NCBI Taxonomy" id="2094119"/>
    <lineage>
        <taxon>Bacteria</taxon>
        <taxon>Bacillati</taxon>
        <taxon>Actinomycetota</taxon>
        <taxon>Actinomycetes</taxon>
        <taxon>Mycobacteriales</taxon>
        <taxon>Mycobacteriaceae</taxon>
        <taxon>Mycobacterium</taxon>
    </lineage>
</organism>
<evidence type="ECO:0008006" key="4">
    <source>
        <dbReference type="Google" id="ProtNLM"/>
    </source>
</evidence>
<reference evidence="3" key="1">
    <citation type="submission" date="2018-02" db="EMBL/GenBank/DDBJ databases">
        <authorList>
            <person name="Seth-Smith MB H."/>
            <person name="Seth-Smith H."/>
        </authorList>
    </citation>
    <scope>NUCLEOTIDE SEQUENCE [LARGE SCALE GENOMIC DNA]</scope>
</reference>
<proteinExistence type="predicted"/>
<evidence type="ECO:0000313" key="3">
    <source>
        <dbReference type="Proteomes" id="UP000269998"/>
    </source>
</evidence>
<dbReference type="AlphaFoldDB" id="A0A447GCU8"/>
<feature type="region of interest" description="Disordered" evidence="1">
    <location>
        <begin position="99"/>
        <end position="121"/>
    </location>
</feature>
<dbReference type="InterPro" id="IPR009297">
    <property type="entry name" value="DUF952"/>
</dbReference>
<dbReference type="Gene3D" id="3.20.170.20">
    <property type="entry name" value="Protein of unknown function DUF952"/>
    <property type="match status" value="1"/>
</dbReference>
<dbReference type="Proteomes" id="UP000269998">
    <property type="component" value="Chromosome"/>
</dbReference>
<protein>
    <recommendedName>
        <fullName evidence="4">Glutathione S-transferase</fullName>
    </recommendedName>
</protein>
<dbReference type="EMBL" id="LR130759">
    <property type="protein sequence ID" value="VDM88273.1"/>
    <property type="molecule type" value="Genomic_DNA"/>
</dbReference>
<dbReference type="Pfam" id="PF06108">
    <property type="entry name" value="DUF952"/>
    <property type="match status" value="1"/>
</dbReference>
<gene>
    <name evidence="2" type="ORF">MB901379_01830</name>
</gene>
<dbReference type="PANTHER" id="PTHR34129">
    <property type="entry name" value="BLR1139 PROTEIN"/>
    <property type="match status" value="1"/>
</dbReference>
<dbReference type="KEGG" id="mbai:MB901379_01830"/>
<accession>A0A447GCU8</accession>
<name>A0A447GCU8_9MYCO</name>